<dbReference type="Pfam" id="PF02738">
    <property type="entry name" value="MoCoBD_1"/>
    <property type="match status" value="1"/>
</dbReference>
<dbReference type="InterPro" id="IPR036856">
    <property type="entry name" value="Ald_Oxase/Xan_DH_a/b_sf"/>
</dbReference>
<evidence type="ECO:0000313" key="4">
    <source>
        <dbReference type="Proteomes" id="UP000305546"/>
    </source>
</evidence>
<dbReference type="Gene3D" id="3.30.365.10">
    <property type="entry name" value="Aldehyde oxidase/xanthine dehydrogenase, molybdopterin binding domain"/>
    <property type="match status" value="4"/>
</dbReference>
<dbReference type="Pfam" id="PF20256">
    <property type="entry name" value="MoCoBD_2"/>
    <property type="match status" value="2"/>
</dbReference>
<organism evidence="3 4">
    <name type="scientific">Amycolatopsis alkalitolerans</name>
    <dbReference type="NCBI Taxonomy" id="2547244"/>
    <lineage>
        <taxon>Bacteria</taxon>
        <taxon>Bacillati</taxon>
        <taxon>Actinomycetota</taxon>
        <taxon>Actinomycetes</taxon>
        <taxon>Pseudonocardiales</taxon>
        <taxon>Pseudonocardiaceae</taxon>
        <taxon>Amycolatopsis</taxon>
    </lineage>
</organism>
<dbReference type="InterPro" id="IPR000674">
    <property type="entry name" value="Ald_Oxase/Xan_DH_a/b"/>
</dbReference>
<dbReference type="InterPro" id="IPR046867">
    <property type="entry name" value="AldOxase/xan_DH_MoCoBD2"/>
</dbReference>
<keyword evidence="4" id="KW-1185">Reference proteome</keyword>
<keyword evidence="1" id="KW-1133">Transmembrane helix</keyword>
<dbReference type="PANTHER" id="PTHR47495:SF1">
    <property type="entry name" value="BLL3820 PROTEIN"/>
    <property type="match status" value="1"/>
</dbReference>
<dbReference type="RefSeq" id="WP_139094560.1">
    <property type="nucleotide sequence ID" value="NZ_VDFW01000001.1"/>
</dbReference>
<dbReference type="SUPFAM" id="SSF54665">
    <property type="entry name" value="CO dehydrogenase molybdoprotein N-domain-like"/>
    <property type="match status" value="1"/>
</dbReference>
<dbReference type="InterPro" id="IPR008274">
    <property type="entry name" value="AldOxase/xan_DH_MoCoBD1"/>
</dbReference>
<name>A0A5C4MA24_9PSEU</name>
<dbReference type="InterPro" id="IPR052516">
    <property type="entry name" value="N-heterocyclic_Hydroxylase"/>
</dbReference>
<dbReference type="Proteomes" id="UP000305546">
    <property type="component" value="Unassembled WGS sequence"/>
</dbReference>
<keyword evidence="1" id="KW-0472">Membrane</keyword>
<reference evidence="3 4" key="1">
    <citation type="submission" date="2019-06" db="EMBL/GenBank/DDBJ databases">
        <title>Amycolatopsis alkalitolerans sp. nov., isolated from Gastrodia elata Blume.</title>
        <authorList>
            <person name="Narsing Rao M.P."/>
            <person name="Li W.J."/>
        </authorList>
    </citation>
    <scope>NUCLEOTIDE SEQUENCE [LARGE SCALE GENOMIC DNA]</scope>
    <source>
        <strain evidence="3 4">SYSUP0005</strain>
    </source>
</reference>
<evidence type="ECO:0000256" key="1">
    <source>
        <dbReference type="SAM" id="Phobius"/>
    </source>
</evidence>
<dbReference type="GO" id="GO:0016491">
    <property type="term" value="F:oxidoreductase activity"/>
    <property type="evidence" value="ECO:0007669"/>
    <property type="project" value="InterPro"/>
</dbReference>
<dbReference type="InterPro" id="IPR012368">
    <property type="entry name" value="OxRdtase_Mopterin-bd_su_IorB"/>
</dbReference>
<sequence>MTAHDPRDGEPQPKTTDRRRFLGYLLAAPTLVAAAQLGDTLLGSSRASAAVPSGPQPSDIVDLNDILTDATLATANLITVTINSDGTASFAMPRCESGQGITTSTAMLIAEELDLPVEKVHVTLADARPELMFNQATYGSNTTISTFTPFRVAAALARQRLLEAAAIELGDTVTNLTTRAGTIIAASGLSTSYASLAQKAATSVSKQVSVTLKPRSEFKVIGKPHSRVDALEAVTGRKGYAMDLAVPGAKPTLICRAPTINGTVKAVRNAAEVRAMPGITDVAVISTGVAVRGETFGQCVDAVRALKVSWGPGSVDGESDDTILAKLKAAEIPLVVPNLPPLTKTIEQVFTFYWKSNSALEPQTAVADVRDGHAEVWACMQTPIFAQQMIAQKLGLPQGAVKAHVVQGGGAFGRRMFPDVMVEAAEASQKMGKPVKLMWHRTDEFRYGRVHPMCISRVRASYLAGNVLSFEQRHTSVATDYTMALGEMITADAAKLVPLGLGNFAEYSQPVFETTANVPYNFGAVTQVLNEIFQWDTFHTGSNRNLYNPDVVTAVELMVDQLAGAMGQDPYRFRRSLLKDPRARAVLDKVAQAGRWGRPMPRGTAQGIALHTEYKGATAALVEIDARPQTSGREVRDGVTGPRVTKVVFAIDAGLPINPRGLEAQMMGGTMDAIGQVLTESLHLKHGTFLEGSWDNYFYPRQWNTPPEMQIIVMPPTTGEPGGAGEFGVAASKAATASALARATGSLPTEFPVNHNGPLAFEPLPTVPSIPQSPTDGLRYAY</sequence>
<gene>
    <name evidence="3" type="ORF">FG385_00470</name>
</gene>
<evidence type="ECO:0000259" key="2">
    <source>
        <dbReference type="SMART" id="SM01008"/>
    </source>
</evidence>
<dbReference type="PANTHER" id="PTHR47495">
    <property type="entry name" value="ALDEHYDE DEHYDROGENASE"/>
    <property type="match status" value="1"/>
</dbReference>
<dbReference type="Gene3D" id="3.90.1170.50">
    <property type="entry name" value="Aldehyde oxidase/xanthine dehydrogenase, a/b hammerhead"/>
    <property type="match status" value="1"/>
</dbReference>
<dbReference type="SUPFAM" id="SSF56003">
    <property type="entry name" value="Molybdenum cofactor-binding domain"/>
    <property type="match status" value="2"/>
</dbReference>
<proteinExistence type="predicted"/>
<dbReference type="AlphaFoldDB" id="A0A5C4MA24"/>
<dbReference type="InterPro" id="IPR006311">
    <property type="entry name" value="TAT_signal"/>
</dbReference>
<feature type="domain" description="Aldehyde oxidase/xanthine dehydrogenase a/b hammerhead" evidence="2">
    <location>
        <begin position="235"/>
        <end position="314"/>
    </location>
</feature>
<feature type="transmembrane region" description="Helical" evidence="1">
    <location>
        <begin position="21"/>
        <end position="38"/>
    </location>
</feature>
<dbReference type="OrthoDB" id="9767994at2"/>
<dbReference type="InterPro" id="IPR037165">
    <property type="entry name" value="AldOxase/xan_DH_Mopterin-bd_sf"/>
</dbReference>
<comment type="caution">
    <text evidence="3">The sequence shown here is derived from an EMBL/GenBank/DDBJ whole genome shotgun (WGS) entry which is preliminary data.</text>
</comment>
<dbReference type="PIRSF" id="PIRSF036389">
    <property type="entry name" value="IOR_B"/>
    <property type="match status" value="1"/>
</dbReference>
<dbReference type="PROSITE" id="PS51318">
    <property type="entry name" value="TAT"/>
    <property type="match status" value="1"/>
</dbReference>
<evidence type="ECO:0000313" key="3">
    <source>
        <dbReference type="EMBL" id="TNC29489.1"/>
    </source>
</evidence>
<protein>
    <submittedName>
        <fullName evidence="3">Xanthine dehydrogenase family protein molybdopterin-binding subunit</fullName>
    </submittedName>
</protein>
<dbReference type="SMART" id="SM01008">
    <property type="entry name" value="Ald_Xan_dh_C"/>
    <property type="match status" value="1"/>
</dbReference>
<accession>A0A5C4MA24</accession>
<dbReference type="EMBL" id="VDFW01000001">
    <property type="protein sequence ID" value="TNC29489.1"/>
    <property type="molecule type" value="Genomic_DNA"/>
</dbReference>
<keyword evidence="1" id="KW-0812">Transmembrane</keyword>